<protein>
    <submittedName>
        <fullName evidence="1">Uncharacterized protein</fullName>
    </submittedName>
</protein>
<evidence type="ECO:0000313" key="2">
    <source>
        <dbReference type="Proteomes" id="UP000270581"/>
    </source>
</evidence>
<name>A0AAJ4UVH9_9EURY</name>
<proteinExistence type="predicted"/>
<evidence type="ECO:0000313" key="1">
    <source>
        <dbReference type="EMBL" id="RNJ26033.1"/>
    </source>
</evidence>
<reference evidence="1 2" key="1">
    <citation type="submission" date="2018-11" db="EMBL/GenBank/DDBJ databases">
        <title>Genome sequences of Natronomonas sp. CBA1133.</title>
        <authorList>
            <person name="Roh S.W."/>
            <person name="Cha I.-T."/>
        </authorList>
    </citation>
    <scope>NUCLEOTIDE SEQUENCE [LARGE SCALE GENOMIC DNA]</scope>
    <source>
        <strain evidence="1 2">CBA1133</strain>
    </source>
</reference>
<sequence length="269" mass="27910">MQRLDGWLAEERETFADRTDKLARGVPENVGPYRATTAALGEKVAAGLLAIEADSDGARRRFDAASNLHAGAADAGTNVVAERYFALRAATLAGAKQAVPGLARQLLRAVEHATLPDLDERGALDIDYYRALAAGAGGDAETVAEATDRLAAETTRLTRQGFFETTGREERRLYGGRVAFLEGVLDGDPAAVGRGIEGVLAHHDGGVAGTATDLPCREATFLATVATAAGLDADLPESDALMTPLVDATALPDGLSPTQSLSARPASDG</sequence>
<dbReference type="AlphaFoldDB" id="A0AAJ4UVH9"/>
<organism evidence="1 2">
    <name type="scientific">Halosegnis longus</name>
    <dbReference type="NCBI Taxonomy" id="2216012"/>
    <lineage>
        <taxon>Archaea</taxon>
        <taxon>Methanobacteriati</taxon>
        <taxon>Methanobacteriota</taxon>
        <taxon>Stenosarchaea group</taxon>
        <taxon>Halobacteria</taxon>
        <taxon>Halobacteriales</taxon>
        <taxon>Natronomonadaceae</taxon>
        <taxon>Halosegnis</taxon>
    </lineage>
</organism>
<dbReference type="EMBL" id="RJJC01000001">
    <property type="protein sequence ID" value="RNJ26033.1"/>
    <property type="molecule type" value="Genomic_DNA"/>
</dbReference>
<gene>
    <name evidence="1" type="ORF">Nmn1133_04600</name>
</gene>
<comment type="caution">
    <text evidence="1">The sequence shown here is derived from an EMBL/GenBank/DDBJ whole genome shotgun (WGS) entry which is preliminary data.</text>
</comment>
<dbReference type="RefSeq" id="WP_123123928.1">
    <property type="nucleotide sequence ID" value="NZ_QKNW01000001.1"/>
</dbReference>
<keyword evidence="2" id="KW-1185">Reference proteome</keyword>
<dbReference type="Proteomes" id="UP000270581">
    <property type="component" value="Unassembled WGS sequence"/>
</dbReference>
<accession>A0AAJ4UVH9</accession>